<name>E4ZLX2_LEPMJ</name>
<sequence length="99" mass="10427">MGTCCSCDTSPQERISGPWPAAKEWNGMGAHGRLCRLTDSWPGLYLPGERDSRFSWVWGGACPSPTAISAARAVLGSVWICGEGGLAGAVVESLRFLGV</sequence>
<dbReference type="AlphaFoldDB" id="E4ZLX2"/>
<dbReference type="EMBL" id="FP929094">
    <property type="protein sequence ID" value="CBX92802.1"/>
    <property type="molecule type" value="Genomic_DNA"/>
</dbReference>
<accession>E4ZLX2</accession>
<gene>
    <name evidence="1" type="ORF">LEMA_P055080.1</name>
</gene>
<evidence type="ECO:0000313" key="1">
    <source>
        <dbReference type="EMBL" id="CBX92802.1"/>
    </source>
</evidence>
<dbReference type="VEuPathDB" id="FungiDB:LEMA_P055080.1"/>
<proteinExistence type="predicted"/>
<dbReference type="InParanoid" id="E4ZLX2"/>
<protein>
    <submittedName>
        <fullName evidence="1">Predicted protein</fullName>
    </submittedName>
</protein>
<dbReference type="Proteomes" id="UP000002668">
    <property type="component" value="Genome"/>
</dbReference>
<organism evidence="2">
    <name type="scientific">Leptosphaeria maculans (strain JN3 / isolate v23.1.3 / race Av1-4-5-6-7-8)</name>
    <name type="common">Blackleg fungus</name>
    <name type="synonym">Phoma lingam</name>
    <dbReference type="NCBI Taxonomy" id="985895"/>
    <lineage>
        <taxon>Eukaryota</taxon>
        <taxon>Fungi</taxon>
        <taxon>Dikarya</taxon>
        <taxon>Ascomycota</taxon>
        <taxon>Pezizomycotina</taxon>
        <taxon>Dothideomycetes</taxon>
        <taxon>Pleosporomycetidae</taxon>
        <taxon>Pleosporales</taxon>
        <taxon>Pleosporineae</taxon>
        <taxon>Leptosphaeriaceae</taxon>
        <taxon>Plenodomus</taxon>
        <taxon>Plenodomus lingam/Leptosphaeria maculans species complex</taxon>
    </lineage>
</organism>
<evidence type="ECO:0000313" key="2">
    <source>
        <dbReference type="Proteomes" id="UP000002668"/>
    </source>
</evidence>
<keyword evidence="2" id="KW-1185">Reference proteome</keyword>
<reference evidence="2" key="1">
    <citation type="journal article" date="2011" name="Nat. Commun.">
        <title>Effector diversification within compartments of the Leptosphaeria maculans genome affected by Repeat-Induced Point mutations.</title>
        <authorList>
            <person name="Rouxel T."/>
            <person name="Grandaubert J."/>
            <person name="Hane J.K."/>
            <person name="Hoede C."/>
            <person name="van de Wouw A.P."/>
            <person name="Couloux A."/>
            <person name="Dominguez V."/>
            <person name="Anthouard V."/>
            <person name="Bally P."/>
            <person name="Bourras S."/>
            <person name="Cozijnsen A.J."/>
            <person name="Ciuffetti L.M."/>
            <person name="Degrave A."/>
            <person name="Dilmaghani A."/>
            <person name="Duret L."/>
            <person name="Fudal I."/>
            <person name="Goodwin S.B."/>
            <person name="Gout L."/>
            <person name="Glaser N."/>
            <person name="Linglin J."/>
            <person name="Kema G.H.J."/>
            <person name="Lapalu N."/>
            <person name="Lawrence C.B."/>
            <person name="May K."/>
            <person name="Meyer M."/>
            <person name="Ollivier B."/>
            <person name="Poulain J."/>
            <person name="Schoch C.L."/>
            <person name="Simon A."/>
            <person name="Spatafora J.W."/>
            <person name="Stachowiak A."/>
            <person name="Turgeon B.G."/>
            <person name="Tyler B.M."/>
            <person name="Vincent D."/>
            <person name="Weissenbach J."/>
            <person name="Amselem J."/>
            <person name="Quesneville H."/>
            <person name="Oliver R.P."/>
            <person name="Wincker P."/>
            <person name="Balesdent M.-H."/>
            <person name="Howlett B.J."/>
        </authorList>
    </citation>
    <scope>NUCLEOTIDE SEQUENCE [LARGE SCALE GENOMIC DNA]</scope>
    <source>
        <strain evidence="2">JN3 / isolate v23.1.3 / race Av1-4-5-6-7-8</strain>
    </source>
</reference>
<dbReference type="HOGENOM" id="CLU_2320819_0_0_1"/>